<organism evidence="1 2">
    <name type="scientific">Plicaturopsis crispa FD-325 SS-3</name>
    <dbReference type="NCBI Taxonomy" id="944288"/>
    <lineage>
        <taxon>Eukaryota</taxon>
        <taxon>Fungi</taxon>
        <taxon>Dikarya</taxon>
        <taxon>Basidiomycota</taxon>
        <taxon>Agaricomycotina</taxon>
        <taxon>Agaricomycetes</taxon>
        <taxon>Agaricomycetidae</taxon>
        <taxon>Amylocorticiales</taxon>
        <taxon>Amylocorticiaceae</taxon>
        <taxon>Plicatura</taxon>
        <taxon>Plicaturopsis crispa</taxon>
    </lineage>
</organism>
<name>A0A0C9T4S7_PLICR</name>
<sequence>MALEKEELTECFKSRHLPHGWLLFQVEETQFSVPGPLPSTTPPGSAYHSWLLSLYQLYDVLKDAASENMDIPAPNPSASVWPITQRPFALPTKLNELVVKLERWTAIVPALSNDWNTKEQRPSFTPTNANSLEISSNRDRASFIDHLRILQRIAGNVQHRVKAHRIDVVKSNIDLVAFVMRWMMAGNANMPDMSDEMLQHLDEQMEHWKIDYETEGLTALRESLKNSFAMTTLRTPLQLSLTVSPLLLLGNQKLDQVNVRRDALVI</sequence>
<evidence type="ECO:0000313" key="2">
    <source>
        <dbReference type="Proteomes" id="UP000053263"/>
    </source>
</evidence>
<evidence type="ECO:0000313" key="1">
    <source>
        <dbReference type="EMBL" id="KII83128.1"/>
    </source>
</evidence>
<feature type="non-terminal residue" evidence="1">
    <location>
        <position position="266"/>
    </location>
</feature>
<keyword evidence="2" id="KW-1185">Reference proteome</keyword>
<dbReference type="Proteomes" id="UP000053263">
    <property type="component" value="Unassembled WGS sequence"/>
</dbReference>
<dbReference type="AlphaFoldDB" id="A0A0C9T4S7"/>
<accession>A0A0C9T4S7</accession>
<dbReference type="EMBL" id="KN832582">
    <property type="protein sequence ID" value="KII83128.1"/>
    <property type="molecule type" value="Genomic_DNA"/>
</dbReference>
<protein>
    <submittedName>
        <fullName evidence="1">Uncharacterized protein</fullName>
    </submittedName>
</protein>
<reference evidence="1 2" key="1">
    <citation type="submission" date="2014-06" db="EMBL/GenBank/DDBJ databases">
        <title>Evolutionary Origins and Diversification of the Mycorrhizal Mutualists.</title>
        <authorList>
            <consortium name="DOE Joint Genome Institute"/>
            <consortium name="Mycorrhizal Genomics Consortium"/>
            <person name="Kohler A."/>
            <person name="Kuo A."/>
            <person name="Nagy L.G."/>
            <person name="Floudas D."/>
            <person name="Copeland A."/>
            <person name="Barry K.W."/>
            <person name="Cichocki N."/>
            <person name="Veneault-Fourrey C."/>
            <person name="LaButti K."/>
            <person name="Lindquist E.A."/>
            <person name="Lipzen A."/>
            <person name="Lundell T."/>
            <person name="Morin E."/>
            <person name="Murat C."/>
            <person name="Riley R."/>
            <person name="Ohm R."/>
            <person name="Sun H."/>
            <person name="Tunlid A."/>
            <person name="Henrissat B."/>
            <person name="Grigoriev I.V."/>
            <person name="Hibbett D.S."/>
            <person name="Martin F."/>
        </authorList>
    </citation>
    <scope>NUCLEOTIDE SEQUENCE [LARGE SCALE GENOMIC DNA]</scope>
    <source>
        <strain evidence="1 2">FD-325 SS-3</strain>
    </source>
</reference>
<gene>
    <name evidence="1" type="ORF">PLICRDRAFT_180687</name>
</gene>
<dbReference type="HOGENOM" id="CLU_1047894_0_0_1"/>
<proteinExistence type="predicted"/>